<feature type="coiled-coil region" evidence="1">
    <location>
        <begin position="221"/>
        <end position="277"/>
    </location>
</feature>
<protein>
    <submittedName>
        <fullName evidence="2">Viral A-type inclusion protein</fullName>
    </submittedName>
</protein>
<dbReference type="EMBL" id="ASPP01015073">
    <property type="protein sequence ID" value="ETO18346.1"/>
    <property type="molecule type" value="Genomic_DNA"/>
</dbReference>
<gene>
    <name evidence="2" type="ORF">RFI_18928</name>
</gene>
<dbReference type="AlphaFoldDB" id="X6MXK3"/>
<proteinExistence type="predicted"/>
<keyword evidence="1" id="KW-0175">Coiled coil</keyword>
<evidence type="ECO:0000313" key="3">
    <source>
        <dbReference type="Proteomes" id="UP000023152"/>
    </source>
</evidence>
<evidence type="ECO:0000313" key="2">
    <source>
        <dbReference type="EMBL" id="ETO18346.1"/>
    </source>
</evidence>
<accession>X6MXK3</accession>
<sequence length="351" mass="41967">MHTILYYVLAFVCVRKKEKVALPDVEETKTEQSSQRNTEQFCFRISLRVQWNSISFSNGTEITITFFFFFINQSQHRCVGTSRTDIKRIQSMQLNESQMQEQLKQFCFTKKHEDTIKEKETKITMWEEKINEMDSRHKEKIDELNATWNAKKDERDAMWNAKIDELNVTWNAKIDERDAMWNAKINELNVVWNAKIDEVNLKNQQLTSYFTLVYSIVKTIKDREEMDRKELEKKYQEIEKVNTNETYMCTNNTEIQNQALKTQNQENETEMSKWKQLDQENKTQLSQLKIELTEKVCKQHFDVLFLYLSTHTIHDTLHKLEEIKRNSSMSNDLTLYQHPTVLVVKELILTE</sequence>
<dbReference type="Proteomes" id="UP000023152">
    <property type="component" value="Unassembled WGS sequence"/>
</dbReference>
<feature type="coiled-coil region" evidence="1">
    <location>
        <begin position="109"/>
        <end position="136"/>
    </location>
</feature>
<organism evidence="2 3">
    <name type="scientific">Reticulomyxa filosa</name>
    <dbReference type="NCBI Taxonomy" id="46433"/>
    <lineage>
        <taxon>Eukaryota</taxon>
        <taxon>Sar</taxon>
        <taxon>Rhizaria</taxon>
        <taxon>Retaria</taxon>
        <taxon>Foraminifera</taxon>
        <taxon>Monothalamids</taxon>
        <taxon>Reticulomyxidae</taxon>
        <taxon>Reticulomyxa</taxon>
    </lineage>
</organism>
<keyword evidence="3" id="KW-1185">Reference proteome</keyword>
<comment type="caution">
    <text evidence="2">The sequence shown here is derived from an EMBL/GenBank/DDBJ whole genome shotgun (WGS) entry which is preliminary data.</text>
</comment>
<reference evidence="2 3" key="1">
    <citation type="journal article" date="2013" name="Curr. Biol.">
        <title>The Genome of the Foraminiferan Reticulomyxa filosa.</title>
        <authorList>
            <person name="Glockner G."/>
            <person name="Hulsmann N."/>
            <person name="Schleicher M."/>
            <person name="Noegel A.A."/>
            <person name="Eichinger L."/>
            <person name="Gallinger C."/>
            <person name="Pawlowski J."/>
            <person name="Sierra R."/>
            <person name="Euteneuer U."/>
            <person name="Pillet L."/>
            <person name="Moustafa A."/>
            <person name="Platzer M."/>
            <person name="Groth M."/>
            <person name="Szafranski K."/>
            <person name="Schliwa M."/>
        </authorList>
    </citation>
    <scope>NUCLEOTIDE SEQUENCE [LARGE SCALE GENOMIC DNA]</scope>
</reference>
<evidence type="ECO:0000256" key="1">
    <source>
        <dbReference type="SAM" id="Coils"/>
    </source>
</evidence>
<name>X6MXK3_RETFI</name>